<protein>
    <submittedName>
        <fullName evidence="3">Uncharacterized protein</fullName>
    </submittedName>
</protein>
<sequence length="58" mass="6474">MEIVGALLPPIGLALLFTVVIRALVLADRRERVARQREDAEIARSERAARRAPDDEHA</sequence>
<evidence type="ECO:0000256" key="2">
    <source>
        <dbReference type="SAM" id="Phobius"/>
    </source>
</evidence>
<keyword evidence="4" id="KW-1185">Reference proteome</keyword>
<keyword evidence="2" id="KW-1133">Transmembrane helix</keyword>
<name>C5BYM4_BEUC1</name>
<proteinExistence type="predicted"/>
<dbReference type="STRING" id="471853.Bcav_0721"/>
<feature type="region of interest" description="Disordered" evidence="1">
    <location>
        <begin position="37"/>
        <end position="58"/>
    </location>
</feature>
<evidence type="ECO:0000313" key="3">
    <source>
        <dbReference type="EMBL" id="ACQ78982.1"/>
    </source>
</evidence>
<feature type="transmembrane region" description="Helical" evidence="2">
    <location>
        <begin position="6"/>
        <end position="27"/>
    </location>
</feature>
<keyword evidence="2" id="KW-0812">Transmembrane</keyword>
<evidence type="ECO:0000256" key="1">
    <source>
        <dbReference type="SAM" id="MobiDB-lite"/>
    </source>
</evidence>
<keyword evidence="2" id="KW-0472">Membrane</keyword>
<gene>
    <name evidence="3" type="ordered locus">Bcav_0721</name>
</gene>
<dbReference type="EMBL" id="CP001618">
    <property type="protein sequence ID" value="ACQ78982.1"/>
    <property type="molecule type" value="Genomic_DNA"/>
</dbReference>
<reference evidence="3 4" key="1">
    <citation type="journal article" date="2009" name="Stand. Genomic Sci.">
        <title>Complete genome sequence of Beutenbergia cavernae type strain (HKI 0122).</title>
        <authorList>
            <person name="Land M."/>
            <person name="Pukall R."/>
            <person name="Abt B."/>
            <person name="Goker M."/>
            <person name="Rohde M."/>
            <person name="Glavina Del Rio T."/>
            <person name="Tice H."/>
            <person name="Copeland A."/>
            <person name="Cheng J.F."/>
            <person name="Lucas S."/>
            <person name="Chen F."/>
            <person name="Nolan M."/>
            <person name="Bruce D."/>
            <person name="Goodwin L."/>
            <person name="Pitluck S."/>
            <person name="Ivanova N."/>
            <person name="Mavromatis K."/>
            <person name="Ovchinnikova G."/>
            <person name="Pati A."/>
            <person name="Chen A."/>
            <person name="Palaniappan K."/>
            <person name="Hauser L."/>
            <person name="Chang Y.J."/>
            <person name="Jefferies C.C."/>
            <person name="Saunders E."/>
            <person name="Brettin T."/>
            <person name="Detter J.C."/>
            <person name="Han C."/>
            <person name="Chain P."/>
            <person name="Bristow J."/>
            <person name="Eisen J.A."/>
            <person name="Markowitz V."/>
            <person name="Hugenholtz P."/>
            <person name="Kyrpides N.C."/>
            <person name="Klenk H.P."/>
            <person name="Lapidus A."/>
        </authorList>
    </citation>
    <scope>NUCLEOTIDE SEQUENCE [LARGE SCALE GENOMIC DNA]</scope>
    <source>
        <strain evidence="4">ATCC BAA-8 / DSM 12333 / NBRC 16432</strain>
    </source>
</reference>
<accession>C5BYM4</accession>
<dbReference type="HOGENOM" id="CLU_198248_2_0_11"/>
<organism evidence="3 4">
    <name type="scientific">Beutenbergia cavernae (strain ATCC BAA-8 / DSM 12333 / CCUG 43141 / JCM 11478 / NBRC 16432 / NCIMB 13614 / HKI 0122)</name>
    <dbReference type="NCBI Taxonomy" id="471853"/>
    <lineage>
        <taxon>Bacteria</taxon>
        <taxon>Bacillati</taxon>
        <taxon>Actinomycetota</taxon>
        <taxon>Actinomycetes</taxon>
        <taxon>Micrococcales</taxon>
        <taxon>Beutenbergiaceae</taxon>
        <taxon>Beutenbergia</taxon>
    </lineage>
</organism>
<evidence type="ECO:0000313" key="4">
    <source>
        <dbReference type="Proteomes" id="UP000007962"/>
    </source>
</evidence>
<dbReference type="AlphaFoldDB" id="C5BYM4"/>
<dbReference type="KEGG" id="bcv:Bcav_0721"/>
<dbReference type="RefSeq" id="WP_012725762.1">
    <property type="nucleotide sequence ID" value="NC_012669.1"/>
</dbReference>
<dbReference type="Proteomes" id="UP000007962">
    <property type="component" value="Chromosome"/>
</dbReference>